<dbReference type="GO" id="GO:0000428">
    <property type="term" value="C:DNA-directed RNA polymerase complex"/>
    <property type="evidence" value="ECO:0007669"/>
    <property type="project" value="UniProtKB-KW"/>
</dbReference>
<keyword evidence="4" id="KW-0808">Transferase</keyword>
<name>A0A1G2CDA9_9BACT</name>
<dbReference type="InterPro" id="IPR037068">
    <property type="entry name" value="DNA_primase_core_N_sf"/>
</dbReference>
<dbReference type="InterPro" id="IPR050219">
    <property type="entry name" value="DnaG_primase"/>
</dbReference>
<feature type="non-terminal residue" evidence="14">
    <location>
        <position position="402"/>
    </location>
</feature>
<dbReference type="Pfam" id="PF08275">
    <property type="entry name" value="DNAG_N"/>
    <property type="match status" value="1"/>
</dbReference>
<gene>
    <name evidence="14" type="ORF">A3E09_02345</name>
</gene>
<dbReference type="InterPro" id="IPR002694">
    <property type="entry name" value="Znf_CHC2"/>
</dbReference>
<dbReference type="SMART" id="SM00493">
    <property type="entry name" value="TOPRIM"/>
    <property type="match status" value="1"/>
</dbReference>
<evidence type="ECO:0000256" key="2">
    <source>
        <dbReference type="ARBA" id="ARBA00022478"/>
    </source>
</evidence>
<dbReference type="NCBIfam" id="TIGR01391">
    <property type="entry name" value="dnaG"/>
    <property type="match status" value="1"/>
</dbReference>
<dbReference type="PROSITE" id="PS50880">
    <property type="entry name" value="TOPRIM"/>
    <property type="match status" value="1"/>
</dbReference>
<evidence type="ECO:0000256" key="8">
    <source>
        <dbReference type="ARBA" id="ARBA00022771"/>
    </source>
</evidence>
<dbReference type="EMBL" id="MHKY01000034">
    <property type="protein sequence ID" value="OGY98427.1"/>
    <property type="molecule type" value="Genomic_DNA"/>
</dbReference>
<organism evidence="14 15">
    <name type="scientific">Candidatus Liptonbacteria bacterium RIFCSPHIGHO2_12_FULL_60_13</name>
    <dbReference type="NCBI Taxonomy" id="1798648"/>
    <lineage>
        <taxon>Bacteria</taxon>
        <taxon>Candidatus Liptoniibacteriota</taxon>
    </lineage>
</organism>
<dbReference type="GO" id="GO:0006269">
    <property type="term" value="P:DNA replication, synthesis of primer"/>
    <property type="evidence" value="ECO:0007669"/>
    <property type="project" value="UniProtKB-KW"/>
</dbReference>
<evidence type="ECO:0000256" key="4">
    <source>
        <dbReference type="ARBA" id="ARBA00022679"/>
    </source>
</evidence>
<dbReference type="GO" id="GO:0005737">
    <property type="term" value="C:cytoplasm"/>
    <property type="evidence" value="ECO:0007669"/>
    <property type="project" value="TreeGrafter"/>
</dbReference>
<comment type="caution">
    <text evidence="14">The sequence shown here is derived from an EMBL/GenBank/DDBJ whole genome shotgun (WGS) entry which is preliminary data.</text>
</comment>
<dbReference type="Gene3D" id="3.40.1360.10">
    <property type="match status" value="1"/>
</dbReference>
<keyword evidence="11" id="KW-0238">DNA-binding</keyword>
<dbReference type="GO" id="GO:0008270">
    <property type="term" value="F:zinc ion binding"/>
    <property type="evidence" value="ECO:0007669"/>
    <property type="project" value="UniProtKB-KW"/>
</dbReference>
<dbReference type="InterPro" id="IPR006171">
    <property type="entry name" value="TOPRIM_dom"/>
</dbReference>
<dbReference type="AlphaFoldDB" id="A0A1G2CDA9"/>
<keyword evidence="2" id="KW-0240">DNA-directed RNA polymerase</keyword>
<keyword evidence="9" id="KW-0862">Zinc</keyword>
<keyword evidence="3" id="KW-0639">Primosome</keyword>
<evidence type="ECO:0000256" key="7">
    <source>
        <dbReference type="ARBA" id="ARBA00022723"/>
    </source>
</evidence>
<dbReference type="Pfam" id="PF13155">
    <property type="entry name" value="Toprim_2"/>
    <property type="match status" value="1"/>
</dbReference>
<dbReference type="GO" id="GO:0003677">
    <property type="term" value="F:DNA binding"/>
    <property type="evidence" value="ECO:0007669"/>
    <property type="project" value="UniProtKB-KW"/>
</dbReference>
<protein>
    <submittedName>
        <fullName evidence="14">DNA primase</fullName>
    </submittedName>
</protein>
<accession>A0A1G2CDA9</accession>
<dbReference type="GO" id="GO:0003899">
    <property type="term" value="F:DNA-directed RNA polymerase activity"/>
    <property type="evidence" value="ECO:0007669"/>
    <property type="project" value="InterPro"/>
</dbReference>
<keyword evidence="8" id="KW-0863">Zinc-finger</keyword>
<dbReference type="Proteomes" id="UP000178796">
    <property type="component" value="Unassembled WGS sequence"/>
</dbReference>
<proteinExistence type="predicted"/>
<evidence type="ECO:0000256" key="5">
    <source>
        <dbReference type="ARBA" id="ARBA00022695"/>
    </source>
</evidence>
<dbReference type="InterPro" id="IPR036977">
    <property type="entry name" value="DNA_primase_Znf_CHC2"/>
</dbReference>
<dbReference type="SMART" id="SM00400">
    <property type="entry name" value="ZnF_CHCC"/>
    <property type="match status" value="1"/>
</dbReference>
<keyword evidence="5" id="KW-0548">Nucleotidyltransferase</keyword>
<dbReference type="CDD" id="cd03364">
    <property type="entry name" value="TOPRIM_DnaG_primases"/>
    <property type="match status" value="1"/>
</dbReference>
<reference evidence="14 15" key="1">
    <citation type="journal article" date="2016" name="Nat. Commun.">
        <title>Thousands of microbial genomes shed light on interconnected biogeochemical processes in an aquifer system.</title>
        <authorList>
            <person name="Anantharaman K."/>
            <person name="Brown C.T."/>
            <person name="Hug L.A."/>
            <person name="Sharon I."/>
            <person name="Castelle C.J."/>
            <person name="Probst A.J."/>
            <person name="Thomas B.C."/>
            <person name="Singh A."/>
            <person name="Wilkins M.J."/>
            <person name="Karaoz U."/>
            <person name="Brodie E.L."/>
            <person name="Williams K.H."/>
            <person name="Hubbard S.S."/>
            <person name="Banfield J.F."/>
        </authorList>
    </citation>
    <scope>NUCLEOTIDE SEQUENCE [LARGE SCALE GENOMIC DNA]</scope>
</reference>
<evidence type="ECO:0000259" key="13">
    <source>
        <dbReference type="PROSITE" id="PS50880"/>
    </source>
</evidence>
<evidence type="ECO:0000313" key="14">
    <source>
        <dbReference type="EMBL" id="OGY98427.1"/>
    </source>
</evidence>
<dbReference type="GO" id="GO:1990077">
    <property type="term" value="C:primosome complex"/>
    <property type="evidence" value="ECO:0007669"/>
    <property type="project" value="UniProtKB-KW"/>
</dbReference>
<dbReference type="Pfam" id="PF01807">
    <property type="entry name" value="Zn_ribbon_DnaG"/>
    <property type="match status" value="1"/>
</dbReference>
<evidence type="ECO:0000256" key="11">
    <source>
        <dbReference type="ARBA" id="ARBA00023125"/>
    </source>
</evidence>
<dbReference type="InterPro" id="IPR006295">
    <property type="entry name" value="DNA_primase_DnaG"/>
</dbReference>
<dbReference type="SUPFAM" id="SSF57783">
    <property type="entry name" value="Zinc beta-ribbon"/>
    <property type="match status" value="1"/>
</dbReference>
<sequence length="402" mass="45248">MTDPVREIKERINVVDFLRSYLQLLPAGRNFKALCPFHKEKTPSFMVSPDRQSWHCFGCGEGGDVFTFLMKYENLEFYEALRVLAEKAGVELRSIARTGEREFNVLFDANAAAAEYFKAMLGKTPAVLEYLKKRGLKQETIEEFGLGFAPDQHEGLLLWLRGKSIRPEDSVRAGLAGRNERGLYFDRFRGRVMFPIANHTGRVVGFTGRILPEYERPDLGKYVNSPETPIFVKSRILYGFYRTKGDIRNANAALLVEGQMDFLMVWQDGVKNVAATSGTALTPEHLSTLRRFADRLIVSFDTDEAGWAAGERAIDLAQALDFSVRVVTVPGAKDPADYVAAHPGSFEGLVLSARHAMEFYFERYGFKEGNALSLEEKKKAARGVLGKARNIASPIEKMHWVR</sequence>
<evidence type="ECO:0000256" key="6">
    <source>
        <dbReference type="ARBA" id="ARBA00022705"/>
    </source>
</evidence>
<evidence type="ECO:0000256" key="1">
    <source>
        <dbReference type="ARBA" id="ARBA00001947"/>
    </source>
</evidence>
<evidence type="ECO:0000256" key="10">
    <source>
        <dbReference type="ARBA" id="ARBA00022842"/>
    </source>
</evidence>
<dbReference type="InterPro" id="IPR013264">
    <property type="entry name" value="DNAG_N"/>
</dbReference>
<evidence type="ECO:0000313" key="15">
    <source>
        <dbReference type="Proteomes" id="UP000178796"/>
    </source>
</evidence>
<evidence type="ECO:0000256" key="12">
    <source>
        <dbReference type="ARBA" id="ARBA00023163"/>
    </source>
</evidence>
<evidence type="ECO:0000256" key="3">
    <source>
        <dbReference type="ARBA" id="ARBA00022515"/>
    </source>
</evidence>
<dbReference type="Gene3D" id="3.90.980.10">
    <property type="entry name" value="DNA primase, catalytic core, N-terminal domain"/>
    <property type="match status" value="1"/>
</dbReference>
<evidence type="ECO:0000256" key="9">
    <source>
        <dbReference type="ARBA" id="ARBA00022833"/>
    </source>
</evidence>
<keyword evidence="6" id="KW-0235">DNA replication</keyword>
<comment type="cofactor">
    <cofactor evidence="1">
        <name>Zn(2+)</name>
        <dbReference type="ChEBI" id="CHEBI:29105"/>
    </cofactor>
</comment>
<dbReference type="FunFam" id="3.90.580.10:FF:000001">
    <property type="entry name" value="DNA primase"/>
    <property type="match status" value="1"/>
</dbReference>
<keyword evidence="10" id="KW-0460">Magnesium</keyword>
<keyword evidence="7" id="KW-0479">Metal-binding</keyword>
<dbReference type="PANTHER" id="PTHR30313">
    <property type="entry name" value="DNA PRIMASE"/>
    <property type="match status" value="1"/>
</dbReference>
<dbReference type="InterPro" id="IPR034151">
    <property type="entry name" value="TOPRIM_DnaG_bac"/>
</dbReference>
<feature type="domain" description="Toprim" evidence="13">
    <location>
        <begin position="251"/>
        <end position="330"/>
    </location>
</feature>
<keyword evidence="12" id="KW-0804">Transcription</keyword>
<dbReference type="Gene3D" id="3.90.580.10">
    <property type="entry name" value="Zinc finger, CHC2-type domain"/>
    <property type="match status" value="1"/>
</dbReference>
<dbReference type="SUPFAM" id="SSF56731">
    <property type="entry name" value="DNA primase core"/>
    <property type="match status" value="1"/>
</dbReference>
<dbReference type="PANTHER" id="PTHR30313:SF2">
    <property type="entry name" value="DNA PRIMASE"/>
    <property type="match status" value="1"/>
</dbReference>